<accession>A0A1G2E1Z8</accession>
<dbReference type="SUPFAM" id="SSF75169">
    <property type="entry name" value="DsrEFH-like"/>
    <property type="match status" value="1"/>
</dbReference>
<dbReference type="PANTHER" id="PTHR34874:SF1">
    <property type="entry name" value="PROTEIN YCHN"/>
    <property type="match status" value="1"/>
</dbReference>
<dbReference type="InterPro" id="IPR027396">
    <property type="entry name" value="DsrEFH-like"/>
</dbReference>
<proteinExistence type="predicted"/>
<evidence type="ECO:0000313" key="1">
    <source>
        <dbReference type="EMBL" id="OGZ19853.1"/>
    </source>
</evidence>
<gene>
    <name evidence="1" type="ORF">A2626_01750</name>
</gene>
<comment type="caution">
    <text evidence="1">The sequence shown here is derived from an EMBL/GenBank/DDBJ whole genome shotgun (WGS) entry which is preliminary data.</text>
</comment>
<organism evidence="1 2">
    <name type="scientific">Candidatus Nealsonbacteria bacterium RIFCSPHIGHO2_01_FULL_38_55</name>
    <dbReference type="NCBI Taxonomy" id="1801664"/>
    <lineage>
        <taxon>Bacteria</taxon>
        <taxon>Candidatus Nealsoniibacteriota</taxon>
    </lineage>
</organism>
<sequence>MRTITIIINELPYKNDKAWNALRLAGELLNQDVKVKIFLLEDGVDVGKENQAAKGKEYNLEELAKKLLAKDVPFVARSTCLNVCGISKEKLIDGVVEGRMSDLANLVKESDKVLTF</sequence>
<dbReference type="InterPro" id="IPR003787">
    <property type="entry name" value="Sulphur_relay_DsrE/F-like"/>
</dbReference>
<evidence type="ECO:0000313" key="2">
    <source>
        <dbReference type="Proteomes" id="UP000177360"/>
    </source>
</evidence>
<reference evidence="1 2" key="1">
    <citation type="journal article" date="2016" name="Nat. Commun.">
        <title>Thousands of microbial genomes shed light on interconnected biogeochemical processes in an aquifer system.</title>
        <authorList>
            <person name="Anantharaman K."/>
            <person name="Brown C.T."/>
            <person name="Hug L.A."/>
            <person name="Sharon I."/>
            <person name="Castelle C.J."/>
            <person name="Probst A.J."/>
            <person name="Thomas B.C."/>
            <person name="Singh A."/>
            <person name="Wilkins M.J."/>
            <person name="Karaoz U."/>
            <person name="Brodie E.L."/>
            <person name="Williams K.H."/>
            <person name="Hubbard S.S."/>
            <person name="Banfield J.F."/>
        </authorList>
    </citation>
    <scope>NUCLEOTIDE SEQUENCE [LARGE SCALE GENOMIC DNA]</scope>
</reference>
<dbReference type="AlphaFoldDB" id="A0A1G2E1Z8"/>
<dbReference type="EMBL" id="MHLZ01000019">
    <property type="protein sequence ID" value="OGZ19853.1"/>
    <property type="molecule type" value="Genomic_DNA"/>
</dbReference>
<dbReference type="GO" id="GO:0005829">
    <property type="term" value="C:cytosol"/>
    <property type="evidence" value="ECO:0007669"/>
    <property type="project" value="TreeGrafter"/>
</dbReference>
<dbReference type="PANTHER" id="PTHR34874">
    <property type="entry name" value="PROTEIN YCHN"/>
    <property type="match status" value="1"/>
</dbReference>
<dbReference type="Gene3D" id="3.40.1260.10">
    <property type="entry name" value="DsrEFH-like"/>
    <property type="match status" value="1"/>
</dbReference>
<protein>
    <submittedName>
        <fullName evidence="1">Uncharacterized protein</fullName>
    </submittedName>
</protein>
<dbReference type="Proteomes" id="UP000177360">
    <property type="component" value="Unassembled WGS sequence"/>
</dbReference>
<dbReference type="Pfam" id="PF02635">
    <property type="entry name" value="DsrE"/>
    <property type="match status" value="1"/>
</dbReference>
<name>A0A1G2E1Z8_9BACT</name>